<dbReference type="AlphaFoldDB" id="A0A140DS83"/>
<gene>
    <name evidence="2" type="ORF">AALO17_03760</name>
</gene>
<dbReference type="STRING" id="1702221.AALO17_03760"/>
<accession>A0A140DS83</accession>
<dbReference type="Proteomes" id="UP000069771">
    <property type="component" value="Chromosome"/>
</dbReference>
<protein>
    <submittedName>
        <fullName evidence="2">Uncharacterized protein</fullName>
    </submittedName>
</protein>
<dbReference type="KEGG" id="fro:AALO17_03760"/>
<name>A0A140DS83_9FIRM</name>
<organism evidence="2 3">
    <name type="scientific">Faecalibaculum rodentium</name>
    <dbReference type="NCBI Taxonomy" id="1702221"/>
    <lineage>
        <taxon>Bacteria</taxon>
        <taxon>Bacillati</taxon>
        <taxon>Bacillota</taxon>
        <taxon>Erysipelotrichia</taxon>
        <taxon>Erysipelotrichales</taxon>
        <taxon>Erysipelotrichaceae</taxon>
        <taxon>Faecalibaculum</taxon>
    </lineage>
</organism>
<evidence type="ECO:0000256" key="1">
    <source>
        <dbReference type="SAM" id="MobiDB-lite"/>
    </source>
</evidence>
<proteinExistence type="predicted"/>
<keyword evidence="3" id="KW-1185">Reference proteome</keyword>
<reference evidence="2 3" key="1">
    <citation type="journal article" date="2016" name="Gut Pathog.">
        <title>Whole genome sequencing of "Faecalibaculum rodentium" ALO17, isolated from C57BL/6J laboratory mouse feces.</title>
        <authorList>
            <person name="Lim S."/>
            <person name="Chang D.H."/>
            <person name="Ahn S."/>
            <person name="Kim B.C."/>
        </authorList>
    </citation>
    <scope>NUCLEOTIDE SEQUENCE [LARGE SCALE GENOMIC DNA]</scope>
    <source>
        <strain evidence="2 3">Alo17</strain>
    </source>
</reference>
<evidence type="ECO:0000313" key="3">
    <source>
        <dbReference type="Proteomes" id="UP000069771"/>
    </source>
</evidence>
<dbReference type="EMBL" id="CP011391">
    <property type="protein sequence ID" value="AMK53510.1"/>
    <property type="molecule type" value="Genomic_DNA"/>
</dbReference>
<sequence length="67" mass="7449">MDLFRRWTGAVTDRDRNRTGITSQYNEKMPGTESSFGHLISPAKPGEPPARHHRAGQPATGICQRDS</sequence>
<evidence type="ECO:0000313" key="2">
    <source>
        <dbReference type="EMBL" id="AMK53510.1"/>
    </source>
</evidence>
<feature type="region of interest" description="Disordered" evidence="1">
    <location>
        <begin position="40"/>
        <end position="67"/>
    </location>
</feature>